<reference evidence="3 4" key="1">
    <citation type="journal article" date="2019" name="Int. J. Syst. Evol. Microbiol.">
        <title>The Global Catalogue of Microorganisms (GCM) 10K type strain sequencing project: providing services to taxonomists for standard genome sequencing and annotation.</title>
        <authorList>
            <consortium name="The Broad Institute Genomics Platform"/>
            <consortium name="The Broad Institute Genome Sequencing Center for Infectious Disease"/>
            <person name="Wu L."/>
            <person name="Ma J."/>
        </authorList>
    </citation>
    <scope>NUCLEOTIDE SEQUENCE [LARGE SCALE GENOMIC DNA]</scope>
    <source>
        <strain evidence="3 4">JCM 14942</strain>
    </source>
</reference>
<dbReference type="InterPro" id="IPR029041">
    <property type="entry name" value="FAD-linked_oxidoreductase-like"/>
</dbReference>
<proteinExistence type="predicted"/>
<sequence>MRPVRDSLTLLSRSAPARRVVRRFVAGERVDDLVRVVAELAADGFPVSVAHLGAPAHPEVQAVAAVAEYRTLLDRLSDAGLAAGADVTIRSDLPGESALSVARKVCRTAARVGATVTIAPPEAGEVDRTLALVAALRQDFPDVGVALSAALPRTEDDCRALAVPGSRVRIERGGPDADSAEVDKAYVRCLKVLLAGEGYPVIATHDPRLIEIAGALASRYGRAPSTYELQLPYGIRSAEQRRLVASGERVRVYLPYGAAWHGYLMRRVFSRQRGESHFDGSLLPRLVTKTRSARVAERPANLRLFLTSLVSRR</sequence>
<dbReference type="SUPFAM" id="SSF51730">
    <property type="entry name" value="FAD-linked oxidoreductase"/>
    <property type="match status" value="1"/>
</dbReference>
<evidence type="ECO:0000313" key="4">
    <source>
        <dbReference type="Proteomes" id="UP001500842"/>
    </source>
</evidence>
<protein>
    <submittedName>
        <fullName evidence="3">Proline dehydrogenase family protein</fullName>
    </submittedName>
</protein>
<dbReference type="Pfam" id="PF01619">
    <property type="entry name" value="Pro_dh"/>
    <property type="match status" value="1"/>
</dbReference>
<dbReference type="RefSeq" id="WP_141005922.1">
    <property type="nucleotide sequence ID" value="NZ_BAAAOR010000004.1"/>
</dbReference>
<gene>
    <name evidence="3" type="ORF">GCM10009788_04710</name>
</gene>
<evidence type="ECO:0000259" key="2">
    <source>
        <dbReference type="Pfam" id="PF01619"/>
    </source>
</evidence>
<dbReference type="Gene3D" id="3.20.20.220">
    <property type="match status" value="1"/>
</dbReference>
<accession>A0ABN1ZU30</accession>
<dbReference type="EMBL" id="BAAAOR010000004">
    <property type="protein sequence ID" value="GAA1504394.1"/>
    <property type="molecule type" value="Genomic_DNA"/>
</dbReference>
<dbReference type="InterPro" id="IPR002872">
    <property type="entry name" value="Proline_DH_dom"/>
</dbReference>
<comment type="caution">
    <text evidence="3">The sequence shown here is derived from an EMBL/GenBank/DDBJ whole genome shotgun (WGS) entry which is preliminary data.</text>
</comment>
<dbReference type="Proteomes" id="UP001500842">
    <property type="component" value="Unassembled WGS sequence"/>
</dbReference>
<name>A0ABN1ZU30_9ACTN</name>
<organism evidence="3 4">
    <name type="scientific">Nocardioides humi</name>
    <dbReference type="NCBI Taxonomy" id="449461"/>
    <lineage>
        <taxon>Bacteria</taxon>
        <taxon>Bacillati</taxon>
        <taxon>Actinomycetota</taxon>
        <taxon>Actinomycetes</taxon>
        <taxon>Propionibacteriales</taxon>
        <taxon>Nocardioidaceae</taxon>
        <taxon>Nocardioides</taxon>
    </lineage>
</organism>
<feature type="domain" description="Proline dehydrogenase" evidence="2">
    <location>
        <begin position="180"/>
        <end position="268"/>
    </location>
</feature>
<evidence type="ECO:0000313" key="3">
    <source>
        <dbReference type="EMBL" id="GAA1504394.1"/>
    </source>
</evidence>
<keyword evidence="1" id="KW-0560">Oxidoreductase</keyword>
<evidence type="ECO:0000256" key="1">
    <source>
        <dbReference type="ARBA" id="ARBA00023002"/>
    </source>
</evidence>
<keyword evidence="4" id="KW-1185">Reference proteome</keyword>